<name>A0A0F9H2H8_9ZZZZ</name>
<dbReference type="EMBL" id="LAZR01024243">
    <property type="protein sequence ID" value="KKL75810.1"/>
    <property type="molecule type" value="Genomic_DNA"/>
</dbReference>
<proteinExistence type="predicted"/>
<comment type="caution">
    <text evidence="1">The sequence shown here is derived from an EMBL/GenBank/DDBJ whole genome shotgun (WGS) entry which is preliminary data.</text>
</comment>
<organism evidence="1">
    <name type="scientific">marine sediment metagenome</name>
    <dbReference type="NCBI Taxonomy" id="412755"/>
    <lineage>
        <taxon>unclassified sequences</taxon>
        <taxon>metagenomes</taxon>
        <taxon>ecological metagenomes</taxon>
    </lineage>
</organism>
<sequence length="112" mass="11759">MSVAVGPTASTHDIGDIVRVTGTFTDTGGTAADPTSVHFLYDTPTSTAPTTATRTDTGLNTVDSITRASTGVYYSDITTTGRGLYETRFTSTGVIGASVESWFSVRPRRVTT</sequence>
<dbReference type="AlphaFoldDB" id="A0A0F9H2H8"/>
<protein>
    <submittedName>
        <fullName evidence="1">Uncharacterized protein</fullName>
    </submittedName>
</protein>
<evidence type="ECO:0000313" key="1">
    <source>
        <dbReference type="EMBL" id="KKL75810.1"/>
    </source>
</evidence>
<accession>A0A0F9H2H8</accession>
<reference evidence="1" key="1">
    <citation type="journal article" date="2015" name="Nature">
        <title>Complex archaea that bridge the gap between prokaryotes and eukaryotes.</title>
        <authorList>
            <person name="Spang A."/>
            <person name="Saw J.H."/>
            <person name="Jorgensen S.L."/>
            <person name="Zaremba-Niedzwiedzka K."/>
            <person name="Martijn J."/>
            <person name="Lind A.E."/>
            <person name="van Eijk R."/>
            <person name="Schleper C."/>
            <person name="Guy L."/>
            <person name="Ettema T.J."/>
        </authorList>
    </citation>
    <scope>NUCLEOTIDE SEQUENCE</scope>
</reference>
<gene>
    <name evidence="1" type="ORF">LCGC14_2051160</name>
</gene>